<name>A0ABD3PM26_9STRA</name>
<accession>A0ABD3PM26</accession>
<reference evidence="3 4" key="1">
    <citation type="journal article" date="2020" name="G3 (Bethesda)">
        <title>Improved Reference Genome for Cyclotella cryptica CCMP332, a Model for Cell Wall Morphogenesis, Salinity Adaptation, and Lipid Production in Diatoms (Bacillariophyta).</title>
        <authorList>
            <person name="Roberts W.R."/>
            <person name="Downey K.M."/>
            <person name="Ruck E.C."/>
            <person name="Traller J.C."/>
            <person name="Alverson A.J."/>
        </authorList>
    </citation>
    <scope>NUCLEOTIDE SEQUENCE [LARGE SCALE GENOMIC DNA]</scope>
    <source>
        <strain evidence="3 4">CCMP332</strain>
    </source>
</reference>
<evidence type="ECO:0000259" key="2">
    <source>
        <dbReference type="Pfam" id="PF00881"/>
    </source>
</evidence>
<sequence length="240" mass="26752">MSPSISVLLFAGTVAVVRSIMRKQDANEPNSNELQADAHAALSLVSPEQTLHLVRNRRSIFTKQFTEPWRFYVYESRRGRESVGILLQELYKNSCAPVEDDGSSKKKHFSQAKYDKKLKGAMLASHIMAICVKTDTKNPIVEEVCSVAMAVQNMHLVATSHGVGAYWSSGGIHLGRGNVSSHLGFVNPKELTEFLDSGDDEPVICLGWLYIGDYYGSSRAHSKVWPLGRRGDIRDKVVWR</sequence>
<dbReference type="Proteomes" id="UP001516023">
    <property type="component" value="Unassembled WGS sequence"/>
</dbReference>
<proteinExistence type="predicted"/>
<dbReference type="Gene3D" id="3.40.109.10">
    <property type="entry name" value="NADH Oxidase"/>
    <property type="match status" value="1"/>
</dbReference>
<comment type="caution">
    <text evidence="3">The sequence shown here is derived from an EMBL/GenBank/DDBJ whole genome shotgun (WGS) entry which is preliminary data.</text>
</comment>
<dbReference type="InterPro" id="IPR000415">
    <property type="entry name" value="Nitroreductase-like"/>
</dbReference>
<evidence type="ECO:0000313" key="4">
    <source>
        <dbReference type="Proteomes" id="UP001516023"/>
    </source>
</evidence>
<gene>
    <name evidence="3" type="ORF">HJC23_012717</name>
</gene>
<keyword evidence="1" id="KW-0732">Signal</keyword>
<dbReference type="AlphaFoldDB" id="A0ABD3PM26"/>
<dbReference type="InterPro" id="IPR052530">
    <property type="entry name" value="NAD(P)H_nitroreductase"/>
</dbReference>
<evidence type="ECO:0000256" key="1">
    <source>
        <dbReference type="SAM" id="SignalP"/>
    </source>
</evidence>
<dbReference type="EMBL" id="JABMIG020000148">
    <property type="protein sequence ID" value="KAL3789012.1"/>
    <property type="molecule type" value="Genomic_DNA"/>
</dbReference>
<feature type="chain" id="PRO_5044801343" description="Nitroreductase domain-containing protein" evidence="1">
    <location>
        <begin position="20"/>
        <end position="240"/>
    </location>
</feature>
<feature type="domain" description="Nitroreductase" evidence="2">
    <location>
        <begin position="65"/>
        <end position="171"/>
    </location>
</feature>
<organism evidence="3 4">
    <name type="scientific">Cyclotella cryptica</name>
    <dbReference type="NCBI Taxonomy" id="29204"/>
    <lineage>
        <taxon>Eukaryota</taxon>
        <taxon>Sar</taxon>
        <taxon>Stramenopiles</taxon>
        <taxon>Ochrophyta</taxon>
        <taxon>Bacillariophyta</taxon>
        <taxon>Coscinodiscophyceae</taxon>
        <taxon>Thalassiosirophycidae</taxon>
        <taxon>Stephanodiscales</taxon>
        <taxon>Stephanodiscaceae</taxon>
        <taxon>Cyclotella</taxon>
    </lineage>
</organism>
<feature type="signal peptide" evidence="1">
    <location>
        <begin position="1"/>
        <end position="19"/>
    </location>
</feature>
<protein>
    <recommendedName>
        <fullName evidence="2">Nitroreductase domain-containing protein</fullName>
    </recommendedName>
</protein>
<evidence type="ECO:0000313" key="3">
    <source>
        <dbReference type="EMBL" id="KAL3789012.1"/>
    </source>
</evidence>
<dbReference type="Pfam" id="PF00881">
    <property type="entry name" value="Nitroreductase"/>
    <property type="match status" value="1"/>
</dbReference>
<dbReference type="InterPro" id="IPR029479">
    <property type="entry name" value="Nitroreductase"/>
</dbReference>
<dbReference type="PANTHER" id="PTHR43821">
    <property type="entry name" value="NAD(P)H NITROREDUCTASE YDJA-RELATED"/>
    <property type="match status" value="1"/>
</dbReference>
<keyword evidence="4" id="KW-1185">Reference proteome</keyword>
<dbReference type="PANTHER" id="PTHR43821:SF1">
    <property type="entry name" value="NAD(P)H NITROREDUCTASE YDJA-RELATED"/>
    <property type="match status" value="1"/>
</dbReference>
<dbReference type="SUPFAM" id="SSF55469">
    <property type="entry name" value="FMN-dependent nitroreductase-like"/>
    <property type="match status" value="1"/>
</dbReference>